<comment type="caution">
    <text evidence="1">The sequence shown here is derived from an EMBL/GenBank/DDBJ whole genome shotgun (WGS) entry which is preliminary data.</text>
</comment>
<proteinExistence type="predicted"/>
<name>A0A7W8QI42_9ACTN</name>
<evidence type="ECO:0000313" key="1">
    <source>
        <dbReference type="EMBL" id="MBB5430140.1"/>
    </source>
</evidence>
<gene>
    <name evidence="1" type="ORF">HDA36_000224</name>
</gene>
<dbReference type="Gene3D" id="1.10.260.160">
    <property type="match status" value="1"/>
</dbReference>
<dbReference type="EMBL" id="JACHDB010000001">
    <property type="protein sequence ID" value="MBB5430140.1"/>
    <property type="molecule type" value="Genomic_DNA"/>
</dbReference>
<evidence type="ECO:0000313" key="2">
    <source>
        <dbReference type="Proteomes" id="UP000572635"/>
    </source>
</evidence>
<sequence length="133" mass="14183">MLVVSDWSHDVCRAPSEVFRAPYADRVEGLFDGTHDEAAIMEALPPTVEEMLTEEALSRLGDPSSPLVAALAENSRVCGGWAGGARVRLWEEFRITAEPAAAVPLAAWLAGRVPGENPCLVICGANADWRPAG</sequence>
<dbReference type="Proteomes" id="UP000572635">
    <property type="component" value="Unassembled WGS sequence"/>
</dbReference>
<dbReference type="Gene3D" id="3.40.50.1100">
    <property type="match status" value="1"/>
</dbReference>
<keyword evidence="2" id="KW-1185">Reference proteome</keyword>
<accession>A0A7W8QI42</accession>
<dbReference type="GO" id="GO:1901605">
    <property type="term" value="P:alpha-amino acid metabolic process"/>
    <property type="evidence" value="ECO:0007669"/>
    <property type="project" value="UniProtKB-ARBA"/>
</dbReference>
<dbReference type="AlphaFoldDB" id="A0A7W8QI42"/>
<protein>
    <submittedName>
        <fullName evidence="1">Uncharacterized protein</fullName>
    </submittedName>
</protein>
<organism evidence="1 2">
    <name type="scientific">Nocardiopsis composta</name>
    <dbReference type="NCBI Taxonomy" id="157465"/>
    <lineage>
        <taxon>Bacteria</taxon>
        <taxon>Bacillati</taxon>
        <taxon>Actinomycetota</taxon>
        <taxon>Actinomycetes</taxon>
        <taxon>Streptosporangiales</taxon>
        <taxon>Nocardiopsidaceae</taxon>
        <taxon>Nocardiopsis</taxon>
    </lineage>
</organism>
<reference evidence="1 2" key="1">
    <citation type="submission" date="2020-08" db="EMBL/GenBank/DDBJ databases">
        <title>Sequencing the genomes of 1000 actinobacteria strains.</title>
        <authorList>
            <person name="Klenk H.-P."/>
        </authorList>
    </citation>
    <scope>NUCLEOTIDE SEQUENCE [LARGE SCALE GENOMIC DNA]</scope>
    <source>
        <strain evidence="1 2">DSM 44551</strain>
    </source>
</reference>
<dbReference type="InterPro" id="IPR036052">
    <property type="entry name" value="TrpB-like_PALP_sf"/>
</dbReference>
<dbReference type="SUPFAM" id="SSF53686">
    <property type="entry name" value="Tryptophan synthase beta subunit-like PLP-dependent enzymes"/>
    <property type="match status" value="1"/>
</dbReference>